<dbReference type="Proteomes" id="UP000188388">
    <property type="component" value="Unassembled WGS sequence"/>
</dbReference>
<name>A0A1R3VC84_9HYPH</name>
<proteinExistence type="predicted"/>
<accession>A0A1R3VC84</accession>
<organism evidence="2 3">
    <name type="scientific">Mesorhizobium prunaredense</name>
    <dbReference type="NCBI Taxonomy" id="1631249"/>
    <lineage>
        <taxon>Bacteria</taxon>
        <taxon>Pseudomonadati</taxon>
        <taxon>Pseudomonadota</taxon>
        <taxon>Alphaproteobacteria</taxon>
        <taxon>Hyphomicrobiales</taxon>
        <taxon>Phyllobacteriaceae</taxon>
        <taxon>Mesorhizobium</taxon>
    </lineage>
</organism>
<evidence type="ECO:0000256" key="1">
    <source>
        <dbReference type="SAM" id="Phobius"/>
    </source>
</evidence>
<keyword evidence="1" id="KW-1133">Transmembrane helix</keyword>
<dbReference type="AlphaFoldDB" id="A0A1R3VC84"/>
<keyword evidence="3" id="KW-1185">Reference proteome</keyword>
<feature type="transmembrane region" description="Helical" evidence="1">
    <location>
        <begin position="65"/>
        <end position="86"/>
    </location>
</feature>
<gene>
    <name evidence="2" type="ORF">BQ8794_40095</name>
</gene>
<keyword evidence="1" id="KW-0472">Membrane</keyword>
<protein>
    <submittedName>
        <fullName evidence="2">Uncharacterized protein</fullName>
    </submittedName>
</protein>
<sequence length="125" mass="12971">MAMQRTVFSPRCWATSSTRRLPTLTVSSAFRIAGRCSPNCTSTTAPMTWRTLPARPVFLMETLGALDAAALAGATAFVAGAAFAAAAGATAFAAAFGAAFWGVAAFAIVFTLLVLCFSRDPLEGR</sequence>
<evidence type="ECO:0000313" key="3">
    <source>
        <dbReference type="Proteomes" id="UP000188388"/>
    </source>
</evidence>
<reference evidence="3" key="1">
    <citation type="submission" date="2017-01" db="EMBL/GenBank/DDBJ databases">
        <authorList>
            <person name="Brunel B."/>
        </authorList>
    </citation>
    <scope>NUCLEOTIDE SEQUENCE [LARGE SCALE GENOMIC DNA]</scope>
</reference>
<dbReference type="EMBL" id="FTPD01000034">
    <property type="protein sequence ID" value="SIT57496.1"/>
    <property type="molecule type" value="Genomic_DNA"/>
</dbReference>
<feature type="transmembrane region" description="Helical" evidence="1">
    <location>
        <begin position="92"/>
        <end position="117"/>
    </location>
</feature>
<evidence type="ECO:0000313" key="2">
    <source>
        <dbReference type="EMBL" id="SIT57496.1"/>
    </source>
</evidence>
<keyword evidence="1" id="KW-0812">Transmembrane</keyword>